<dbReference type="Proteomes" id="UP000818029">
    <property type="component" value="Chromosome A05"/>
</dbReference>
<keyword evidence="1" id="KW-0812">Transmembrane</keyword>
<dbReference type="PANTHER" id="PTHR36356">
    <property type="entry name" value="EXPRESSED PROTEIN"/>
    <property type="match status" value="1"/>
</dbReference>
<keyword evidence="2" id="KW-1185">Reference proteome</keyword>
<organism evidence="2 3">
    <name type="scientific">Gossypium hirsutum</name>
    <name type="common">Upland cotton</name>
    <name type="synonym">Gossypium mexicanum</name>
    <dbReference type="NCBI Taxonomy" id="3635"/>
    <lineage>
        <taxon>Eukaryota</taxon>
        <taxon>Viridiplantae</taxon>
        <taxon>Streptophyta</taxon>
        <taxon>Embryophyta</taxon>
        <taxon>Tracheophyta</taxon>
        <taxon>Spermatophyta</taxon>
        <taxon>Magnoliopsida</taxon>
        <taxon>eudicotyledons</taxon>
        <taxon>Gunneridae</taxon>
        <taxon>Pentapetalae</taxon>
        <taxon>rosids</taxon>
        <taxon>malvids</taxon>
        <taxon>Malvales</taxon>
        <taxon>Malvaceae</taxon>
        <taxon>Malvoideae</taxon>
        <taxon>Gossypium</taxon>
    </lineage>
</organism>
<sequence>MAIALPSTVWHATKFQPQRPLLQRRRPLLVQSFRRSDFDTFTRRMASGEALKEAWRTANDGFEQFVFEAKKTAERLDRQYSVSRRLSSAAQSAADRAREIDREFEIGLRWRTFSMDFSRNWPRVGVLIFFVFVFYLELICLHISGVLLIWLQYRKQLNDFLDTPLGRSFATIFFLWFALSGWMFRCLIFATWILPFAGPLLIGTVANNLVIKGACPACKRQFVGYKNQIVRCVSCGNIVWQPEGDFFSRDSRGTNSRKSEPDIIDVEFEEK</sequence>
<protein>
    <submittedName>
        <fullName evidence="3">Uncharacterized protein isoform X1</fullName>
    </submittedName>
</protein>
<reference evidence="2" key="1">
    <citation type="journal article" date="2020" name="Nat. Genet.">
        <title>Genomic diversifications of five Gossypium allopolyploid species and their impact on cotton improvement.</title>
        <authorList>
            <person name="Chen Z.J."/>
            <person name="Sreedasyam A."/>
            <person name="Ando A."/>
            <person name="Song Q."/>
            <person name="De Santiago L.M."/>
            <person name="Hulse-Kemp A.M."/>
            <person name="Ding M."/>
            <person name="Ye W."/>
            <person name="Kirkbride R.C."/>
            <person name="Jenkins J."/>
            <person name="Plott C."/>
            <person name="Lovell J."/>
            <person name="Lin Y.M."/>
            <person name="Vaughn R."/>
            <person name="Liu B."/>
            <person name="Simpson S."/>
            <person name="Scheffler B.E."/>
            <person name="Wen L."/>
            <person name="Saski C.A."/>
            <person name="Grover C.E."/>
            <person name="Hu G."/>
            <person name="Conover J.L."/>
            <person name="Carlson J.W."/>
            <person name="Shu S."/>
            <person name="Boston L.B."/>
            <person name="Williams M."/>
            <person name="Peterson D.G."/>
            <person name="McGee K."/>
            <person name="Jones D.C."/>
            <person name="Wendel J.F."/>
            <person name="Stelly D.M."/>
            <person name="Grimwood J."/>
            <person name="Schmutz J."/>
        </authorList>
    </citation>
    <scope>NUCLEOTIDE SEQUENCE [LARGE SCALE GENOMIC DNA]</scope>
    <source>
        <strain evidence="2">cv. TM-1</strain>
    </source>
</reference>
<dbReference type="RefSeq" id="XP_040970359.1">
    <property type="nucleotide sequence ID" value="XM_041114425.1"/>
</dbReference>
<proteinExistence type="predicted"/>
<feature type="transmembrane region" description="Helical" evidence="1">
    <location>
        <begin position="124"/>
        <end position="153"/>
    </location>
</feature>
<gene>
    <name evidence="3" type="primary">LOC107959573</name>
</gene>
<dbReference type="GeneID" id="107959573"/>
<evidence type="ECO:0000313" key="2">
    <source>
        <dbReference type="Proteomes" id="UP000818029"/>
    </source>
</evidence>
<name>A0ABM3BTH4_GOSHI</name>
<accession>A0ABM3BTH4</accession>
<keyword evidence="1" id="KW-0472">Membrane</keyword>
<evidence type="ECO:0000313" key="3">
    <source>
        <dbReference type="RefSeq" id="XP_040970359.1"/>
    </source>
</evidence>
<evidence type="ECO:0000256" key="1">
    <source>
        <dbReference type="SAM" id="Phobius"/>
    </source>
</evidence>
<reference evidence="3" key="2">
    <citation type="submission" date="2025-08" db="UniProtKB">
        <authorList>
            <consortium name="RefSeq"/>
        </authorList>
    </citation>
    <scope>IDENTIFICATION</scope>
</reference>
<dbReference type="PANTHER" id="PTHR36356:SF1">
    <property type="entry name" value="EXPRESSED PROTEIN"/>
    <property type="match status" value="1"/>
</dbReference>
<keyword evidence="1" id="KW-1133">Transmembrane helix</keyword>